<keyword evidence="7" id="KW-1185">Reference proteome</keyword>
<dbReference type="RefSeq" id="WP_127682573.1">
    <property type="nucleotide sequence ID" value="NZ_SACM01000002.1"/>
</dbReference>
<feature type="active site" evidence="5">
    <location>
        <position position="256"/>
    </location>
</feature>
<dbReference type="AlphaFoldDB" id="A0A3S2VG01"/>
<evidence type="ECO:0000256" key="5">
    <source>
        <dbReference type="PIRSR" id="PIRSR016020-1"/>
    </source>
</evidence>
<comment type="caution">
    <text evidence="6">The sequence shown here is derived from an EMBL/GenBank/DDBJ whole genome shotgun (WGS) entry which is preliminary data.</text>
</comment>
<keyword evidence="3 4" id="KW-0413">Isomerase</keyword>
<dbReference type="Gene3D" id="2.70.98.10">
    <property type="match status" value="1"/>
</dbReference>
<evidence type="ECO:0000313" key="7">
    <source>
        <dbReference type="Proteomes" id="UP000288587"/>
    </source>
</evidence>
<dbReference type="CDD" id="cd09020">
    <property type="entry name" value="D-hex-6-P-epi_like"/>
    <property type="match status" value="1"/>
</dbReference>
<feature type="active site" evidence="5">
    <location>
        <position position="150"/>
    </location>
</feature>
<protein>
    <recommendedName>
        <fullName evidence="4">Putative glucose-6-phosphate 1-epimerase</fullName>
        <ecNumber evidence="4">5.1.3.15</ecNumber>
    </recommendedName>
</protein>
<evidence type="ECO:0000313" key="6">
    <source>
        <dbReference type="EMBL" id="RVT86075.1"/>
    </source>
</evidence>
<dbReference type="GO" id="GO:0005737">
    <property type="term" value="C:cytoplasm"/>
    <property type="evidence" value="ECO:0007669"/>
    <property type="project" value="TreeGrafter"/>
</dbReference>
<organism evidence="6 7">
    <name type="scientific">Inhella crocodyli</name>
    <dbReference type="NCBI Taxonomy" id="2499851"/>
    <lineage>
        <taxon>Bacteria</taxon>
        <taxon>Pseudomonadati</taxon>
        <taxon>Pseudomonadota</taxon>
        <taxon>Betaproteobacteria</taxon>
        <taxon>Burkholderiales</taxon>
        <taxon>Sphaerotilaceae</taxon>
        <taxon>Inhella</taxon>
    </lineage>
</organism>
<evidence type="ECO:0000256" key="3">
    <source>
        <dbReference type="ARBA" id="ARBA00023235"/>
    </source>
</evidence>
<dbReference type="InterPro" id="IPR011013">
    <property type="entry name" value="Gal_mutarotase_sf_dom"/>
</dbReference>
<dbReference type="EC" id="5.1.3.15" evidence="4"/>
<evidence type="ECO:0000256" key="1">
    <source>
        <dbReference type="ARBA" id="ARBA00001096"/>
    </source>
</evidence>
<sequence>MNALPPNEALVHLQSPDGSRATVLLHGGHLVSWIPAGGQEQLYLSPQSRFGAGASVRGGVPVIFPQFAEQGPGPRHGLARNRPWQVVQQDRGRDDALLVLRLQDDEATRAAWPHAFALELTVRLTAQQLDLELAVDNLGDQPFDFQAALHSYWRVDALTHTVVQGLQGCRYQDQVAGGAEGVQHSSRLELLGQGPIDRIVHEVPGGLGLTEMGPPPARRLALAFEGFEDAVVWNPGPQHGLSDLPADGWQHFVCLEAAQIQRRIHLPAGESWVARQSARCV</sequence>
<dbReference type="InterPro" id="IPR014718">
    <property type="entry name" value="GH-type_carb-bd"/>
</dbReference>
<dbReference type="PANTHER" id="PTHR11122">
    <property type="entry name" value="APOSPORY-ASSOCIATED PROTEIN C-RELATED"/>
    <property type="match status" value="1"/>
</dbReference>
<name>A0A3S2VG01_9BURK</name>
<gene>
    <name evidence="6" type="ORF">EOD73_08505</name>
</gene>
<evidence type="ECO:0000256" key="2">
    <source>
        <dbReference type="ARBA" id="ARBA00005866"/>
    </source>
</evidence>
<comment type="catalytic activity">
    <reaction evidence="1">
        <text>alpha-D-glucose 6-phosphate = beta-D-glucose 6-phosphate</text>
        <dbReference type="Rhea" id="RHEA:16249"/>
        <dbReference type="ChEBI" id="CHEBI:58225"/>
        <dbReference type="ChEBI" id="CHEBI:58247"/>
        <dbReference type="EC" id="5.1.3.15"/>
    </reaction>
</comment>
<dbReference type="OrthoDB" id="9790727at2"/>
<dbReference type="Proteomes" id="UP000288587">
    <property type="component" value="Unassembled WGS sequence"/>
</dbReference>
<reference evidence="6 7" key="1">
    <citation type="submission" date="2019-01" db="EMBL/GenBank/DDBJ databases">
        <authorList>
            <person name="Chen W.-M."/>
        </authorList>
    </citation>
    <scope>NUCLEOTIDE SEQUENCE [LARGE SCALE GENOMIC DNA]</scope>
    <source>
        <strain evidence="6 7">CCP-18</strain>
    </source>
</reference>
<proteinExistence type="inferred from homology"/>
<accession>A0A3S2VG01</accession>
<dbReference type="PIRSF" id="PIRSF016020">
    <property type="entry name" value="PHexose_mutarotase"/>
    <property type="match status" value="1"/>
</dbReference>
<dbReference type="SUPFAM" id="SSF74650">
    <property type="entry name" value="Galactose mutarotase-like"/>
    <property type="match status" value="1"/>
</dbReference>
<dbReference type="InterPro" id="IPR008183">
    <property type="entry name" value="Aldose_1/G6P_1-epimerase"/>
</dbReference>
<dbReference type="InterPro" id="IPR025532">
    <property type="entry name" value="G6P_1-epimerase"/>
</dbReference>
<comment type="similarity">
    <text evidence="2 4">Belongs to the glucose-6-phosphate 1-epimerase family.</text>
</comment>
<dbReference type="GO" id="GO:0030246">
    <property type="term" value="F:carbohydrate binding"/>
    <property type="evidence" value="ECO:0007669"/>
    <property type="project" value="UniProtKB-UniRule"/>
</dbReference>
<dbReference type="GO" id="GO:0005975">
    <property type="term" value="P:carbohydrate metabolic process"/>
    <property type="evidence" value="ECO:0007669"/>
    <property type="project" value="InterPro"/>
</dbReference>
<dbReference type="Pfam" id="PF01263">
    <property type="entry name" value="Aldose_epim"/>
    <property type="match status" value="1"/>
</dbReference>
<evidence type="ECO:0000256" key="4">
    <source>
        <dbReference type="PIRNR" id="PIRNR016020"/>
    </source>
</evidence>
<dbReference type="GO" id="GO:0047938">
    <property type="term" value="F:glucose-6-phosphate 1-epimerase activity"/>
    <property type="evidence" value="ECO:0007669"/>
    <property type="project" value="UniProtKB-UniRule"/>
</dbReference>
<dbReference type="PANTHER" id="PTHR11122:SF13">
    <property type="entry name" value="GLUCOSE-6-PHOSPHATE 1-EPIMERASE"/>
    <property type="match status" value="1"/>
</dbReference>
<dbReference type="EMBL" id="SACM01000002">
    <property type="protein sequence ID" value="RVT86075.1"/>
    <property type="molecule type" value="Genomic_DNA"/>
</dbReference>